<protein>
    <submittedName>
        <fullName evidence="2">Hemolysin BL lytic component L2</fullName>
    </submittedName>
</protein>
<keyword evidence="1" id="KW-0175">Coiled coil</keyword>
<dbReference type="RefSeq" id="WP_258113394.1">
    <property type="nucleotide sequence ID" value="NZ_JAWQCK010000001.1"/>
</dbReference>
<dbReference type="Gene3D" id="1.20.1170.10">
    <property type="match status" value="1"/>
</dbReference>
<sequence length="439" mass="49320">MKGKIMAGFLITSIVTGASIPINTLATPIVQAETKQDNIDISSALRKIGAHSKLTQTFIDGALASPNVQLEEVPSLNTTQFLIKQDMKEWSSELYPKLILLNSKSKGFVTKFNSYYPTLKGFIDNGEDKEGVTDRLEVLQDMTITNQESVQRQINELTDLKLQVDKKLKNLDTDVIKAQSVLNSEGTGKIDKLKNEMLDTKKSIQNDLQQIALLPGALNEQGLKVFQEIYSLSKDIIEPAAQTAVVAYNKGKEINNAIIDAEKKAEQEAKEKGKSAIEIEAAKKEAREAIEKSKKGEIAAAAVTKTKEYDLMKVIDPEKIKKTYNTFAEINKLTAEQRAYLNDLEKQNQKLYDLTTKLTVADLQKSMILFMQNDLHTFANQLDGEIELMKRYKEDLDLINNSITKLSTEVDTNNTQSQKDTLRRLKSVTTQLEEQVYKF</sequence>
<dbReference type="SUPFAM" id="SSF58100">
    <property type="entry name" value="Bacterial hemolysins"/>
    <property type="match status" value="1"/>
</dbReference>
<reference evidence="2 3" key="1">
    <citation type="submission" date="2023-10" db="EMBL/GenBank/DDBJ databases">
        <title>Draft Genome Sequence of Bacillus thuringiensis serovar. toumanoffi 4059: Identification of a Novel Cry Protein Candidate.</title>
        <authorList>
            <person name="Murdoch R.W."/>
            <person name="Gemler B."/>
            <person name="Heater B.S."/>
        </authorList>
    </citation>
    <scope>NUCLEOTIDE SEQUENCE [LARGE SCALE GENOMIC DNA]</scope>
    <source>
        <strain evidence="2 3">4059</strain>
    </source>
</reference>
<organism evidence="2 3">
    <name type="scientific">Bacillus thuringiensis serovar toumanoffi</name>
    <dbReference type="NCBI Taxonomy" id="180862"/>
    <lineage>
        <taxon>Bacteria</taxon>
        <taxon>Bacillati</taxon>
        <taxon>Bacillota</taxon>
        <taxon>Bacilli</taxon>
        <taxon>Bacillales</taxon>
        <taxon>Bacillaceae</taxon>
        <taxon>Bacillus</taxon>
        <taxon>Bacillus cereus group</taxon>
    </lineage>
</organism>
<evidence type="ECO:0000313" key="3">
    <source>
        <dbReference type="Proteomes" id="UP001272716"/>
    </source>
</evidence>
<dbReference type="CDD" id="cd21116">
    <property type="entry name" value="ClyA-like"/>
    <property type="match status" value="1"/>
</dbReference>
<comment type="caution">
    <text evidence="2">The sequence shown here is derived from an EMBL/GenBank/DDBJ whole genome shotgun (WGS) entry which is preliminary data.</text>
</comment>
<dbReference type="AlphaFoldDB" id="A0ABD5HRC0"/>
<accession>A0ABD5HRC0</accession>
<dbReference type="InterPro" id="IPR052785">
    <property type="entry name" value="Enterotoxin_cmpnt"/>
</dbReference>
<evidence type="ECO:0000313" key="2">
    <source>
        <dbReference type="EMBL" id="MDW9207492.1"/>
    </source>
</evidence>
<proteinExistence type="predicted"/>
<evidence type="ECO:0000256" key="1">
    <source>
        <dbReference type="SAM" id="Coils"/>
    </source>
</evidence>
<dbReference type="PANTHER" id="PTHR38443:SF2">
    <property type="entry name" value="NON-HEMOLYTIC ENTEROTOXIN LYTIC COMPONENT L1"/>
    <property type="match status" value="1"/>
</dbReference>
<dbReference type="InterPro" id="IPR008414">
    <property type="entry name" value="HBL"/>
</dbReference>
<dbReference type="Proteomes" id="UP001272716">
    <property type="component" value="Unassembled WGS sequence"/>
</dbReference>
<feature type="coiled-coil region" evidence="1">
    <location>
        <begin position="150"/>
        <end position="210"/>
    </location>
</feature>
<dbReference type="EMBL" id="JAWQCK010000001">
    <property type="protein sequence ID" value="MDW9207492.1"/>
    <property type="molecule type" value="Genomic_DNA"/>
</dbReference>
<dbReference type="PANTHER" id="PTHR38443">
    <property type="match status" value="1"/>
</dbReference>
<gene>
    <name evidence="2" type="ORF">BTTOUR_01495</name>
</gene>
<dbReference type="Pfam" id="PF05791">
    <property type="entry name" value="Bacillus_HBL"/>
    <property type="match status" value="1"/>
</dbReference>
<name>A0ABD5HRC0_BACTU</name>